<dbReference type="GO" id="GO:0006011">
    <property type="term" value="P:UDP-alpha-D-glucose metabolic process"/>
    <property type="evidence" value="ECO:0007669"/>
    <property type="project" value="InterPro"/>
</dbReference>
<keyword evidence="2 4" id="KW-0808">Transferase</keyword>
<reference evidence="4" key="1">
    <citation type="journal article" date="2017" name="Science">
        <title>Giant viruses with an expanded complement of translation system components.</title>
        <authorList>
            <person name="Schulz F."/>
            <person name="Yutin N."/>
            <person name="Ivanova N.N."/>
            <person name="Ortega D.R."/>
            <person name="Lee T.K."/>
            <person name="Vierheilig J."/>
            <person name="Daims H."/>
            <person name="Horn M."/>
            <person name="Wagner M."/>
            <person name="Jensen G.J."/>
            <person name="Kyrpides N.C."/>
            <person name="Koonin E.V."/>
            <person name="Woyke T."/>
        </authorList>
    </citation>
    <scope>NUCLEOTIDE SEQUENCE</scope>
    <source>
        <strain evidence="4">KNV1</strain>
    </source>
</reference>
<dbReference type="SUPFAM" id="SSF53448">
    <property type="entry name" value="Nucleotide-diphospho-sugar transferases"/>
    <property type="match status" value="1"/>
</dbReference>
<dbReference type="PANTHER" id="PTHR43511">
    <property type="match status" value="1"/>
</dbReference>
<evidence type="ECO:0000313" key="4">
    <source>
        <dbReference type="EMBL" id="ARF12398.1"/>
    </source>
</evidence>
<evidence type="ECO:0000256" key="3">
    <source>
        <dbReference type="ARBA" id="ARBA00022695"/>
    </source>
</evidence>
<dbReference type="InterPro" id="IPR016267">
    <property type="entry name" value="UDPGP_trans"/>
</dbReference>
<evidence type="ECO:0000256" key="2">
    <source>
        <dbReference type="ARBA" id="ARBA00022679"/>
    </source>
</evidence>
<dbReference type="InterPro" id="IPR002618">
    <property type="entry name" value="UDPGP_fam"/>
</dbReference>
<dbReference type="GO" id="GO:0003983">
    <property type="term" value="F:UTP:glucose-1-phosphate uridylyltransferase activity"/>
    <property type="evidence" value="ECO:0007669"/>
    <property type="project" value="InterPro"/>
</dbReference>
<gene>
    <name evidence="4" type="ORF">Klosneuvirus_5_68</name>
</gene>
<dbReference type="EMBL" id="KY684112">
    <property type="protein sequence ID" value="ARF12398.1"/>
    <property type="molecule type" value="Genomic_DNA"/>
</dbReference>
<proteinExistence type="inferred from homology"/>
<evidence type="ECO:0000256" key="1">
    <source>
        <dbReference type="ARBA" id="ARBA00010401"/>
    </source>
</evidence>
<protein>
    <submittedName>
        <fullName evidence="4">UTP--glucose-1-phosphate uridylyltransferase</fullName>
    </submittedName>
</protein>
<dbReference type="FunFam" id="3.90.550.10:FF:000002">
    <property type="entry name" value="UTP--glucose-1-phosphate uridylyltransferase"/>
    <property type="match status" value="1"/>
</dbReference>
<comment type="similarity">
    <text evidence="1">Belongs to the UDPGP type 1 family.</text>
</comment>
<organism evidence="4">
    <name type="scientific">Klosneuvirus KNV1</name>
    <dbReference type="NCBI Taxonomy" id="1977640"/>
    <lineage>
        <taxon>Viruses</taxon>
        <taxon>Varidnaviria</taxon>
        <taxon>Bamfordvirae</taxon>
        <taxon>Nucleocytoviricota</taxon>
        <taxon>Megaviricetes</taxon>
        <taxon>Imitervirales</taxon>
        <taxon>Mimiviridae</taxon>
        <taxon>Klosneuvirinae</taxon>
        <taxon>Klosneuvirus</taxon>
    </lineage>
</organism>
<dbReference type="InterPro" id="IPR029044">
    <property type="entry name" value="Nucleotide-diphossugar_trans"/>
</dbReference>
<keyword evidence="3 4" id="KW-0548">Nucleotidyltransferase</keyword>
<dbReference type="Gene3D" id="3.90.550.10">
    <property type="entry name" value="Spore Coat Polysaccharide Biosynthesis Protein SpsA, Chain A"/>
    <property type="match status" value="1"/>
</dbReference>
<name>A0A1V0SLA1_9VIRU</name>
<dbReference type="Pfam" id="PF01704">
    <property type="entry name" value="UDPGP"/>
    <property type="match status" value="1"/>
</dbReference>
<sequence>MDNFNVLYNRYLQMNNPYLDWDKIELIDNNVLINYNDLSGIDSNQICELEKHICIIQLNGGLGTTLGCVGPKSLLEVKDGHTFLDITIEQLKKTSEIPLVLMNSFYTDKDTNDYLNKIPHDLTIMAYNQNCYPRIIKETKQSLDIKSDNKDHLCPPGHGDLLLSISQTGILDKLISMGIKYAFISNIDNLGATIDYKILQDLIKSNVDYALELTPKTLQDIKGGTLIKYDGKYKMFEVAQCPPDKLNEFTSIDKFQYFNTNNVWIKLEAIKELVSNLDFLNNIDLILNPKKLKDGRECIQLEYAIGSMVKFFDNDKVKCYLVPRDRFIPVKTNKDLELIRSDQFILDKETWTLKKV</sequence>
<accession>A0A1V0SLA1</accession>